<dbReference type="EMBL" id="BEXD01003997">
    <property type="protein sequence ID" value="GBC05254.1"/>
    <property type="molecule type" value="Genomic_DNA"/>
</dbReference>
<dbReference type="SUPFAM" id="SSF47095">
    <property type="entry name" value="HMG-box"/>
    <property type="match status" value="1"/>
</dbReference>
<protein>
    <recommendedName>
        <fullName evidence="4">HMG box domain-containing protein</fullName>
    </recommendedName>
</protein>
<reference evidence="2" key="2">
    <citation type="submission" date="2019-10" db="EMBL/GenBank/DDBJ databases">
        <title>Conservation and host-specific expression of non-tandemly repeated heterogenous ribosome RNA gene in arbuscular mycorrhizal fungi.</title>
        <authorList>
            <person name="Maeda T."/>
            <person name="Kobayashi Y."/>
            <person name="Nakagawa T."/>
            <person name="Ezawa T."/>
            <person name="Yamaguchi K."/>
            <person name="Bino T."/>
            <person name="Nishimoto Y."/>
            <person name="Shigenobu S."/>
            <person name="Kawaguchi M."/>
        </authorList>
    </citation>
    <scope>NUCLEOTIDE SEQUENCE</scope>
    <source>
        <strain evidence="2">HR1</strain>
    </source>
</reference>
<evidence type="ECO:0000313" key="1">
    <source>
        <dbReference type="EMBL" id="GBC05254.1"/>
    </source>
</evidence>
<dbReference type="AlphaFoldDB" id="A0A2Z6RRG8"/>
<evidence type="ECO:0008006" key="4">
    <source>
        <dbReference type="Google" id="ProtNLM"/>
    </source>
</evidence>
<dbReference type="Proteomes" id="UP000615446">
    <property type="component" value="Unassembled WGS sequence"/>
</dbReference>
<dbReference type="Proteomes" id="UP000247702">
    <property type="component" value="Unassembled WGS sequence"/>
</dbReference>
<organism evidence="1 3">
    <name type="scientific">Rhizophagus clarus</name>
    <dbReference type="NCBI Taxonomy" id="94130"/>
    <lineage>
        <taxon>Eukaryota</taxon>
        <taxon>Fungi</taxon>
        <taxon>Fungi incertae sedis</taxon>
        <taxon>Mucoromycota</taxon>
        <taxon>Glomeromycotina</taxon>
        <taxon>Glomeromycetes</taxon>
        <taxon>Glomerales</taxon>
        <taxon>Glomeraceae</taxon>
        <taxon>Rhizophagus</taxon>
    </lineage>
</organism>
<reference evidence="1 3" key="1">
    <citation type="submission" date="2017-11" db="EMBL/GenBank/DDBJ databases">
        <title>The genome of Rhizophagus clarus HR1 reveals common genetic basis of auxotrophy among arbuscular mycorrhizal fungi.</title>
        <authorList>
            <person name="Kobayashi Y."/>
        </authorList>
    </citation>
    <scope>NUCLEOTIDE SEQUENCE [LARGE SCALE GENOMIC DNA]</scope>
    <source>
        <strain evidence="1 3">HR1</strain>
    </source>
</reference>
<accession>A0A2Z6RRG8</accession>
<comment type="caution">
    <text evidence="1">The sequence shown here is derived from an EMBL/GenBank/DDBJ whole genome shotgun (WGS) entry which is preliminary data.</text>
</comment>
<keyword evidence="3" id="KW-1185">Reference proteome</keyword>
<dbReference type="EMBL" id="BLAL01000006">
    <property type="protein sequence ID" value="GES73314.1"/>
    <property type="molecule type" value="Genomic_DNA"/>
</dbReference>
<evidence type="ECO:0000313" key="2">
    <source>
        <dbReference type="EMBL" id="GES73314.1"/>
    </source>
</evidence>
<sequence>MPFPTLSVNNHGKIALTVARYCILNHELPHVDSFINAHHYNGFFVYRSILHKELRGINTEEISRIAGESWNLADKEFQSFFTNYANKINEVIKKNASPKFKQFEMKTKRKCANYSKKSKYFYIEQEELTRKIFAKEVEEFEFVSL</sequence>
<dbReference type="OrthoDB" id="2342923at2759"/>
<name>A0A2Z6RRG8_9GLOM</name>
<proteinExistence type="predicted"/>
<dbReference type="InterPro" id="IPR036910">
    <property type="entry name" value="HMG_box_dom_sf"/>
</dbReference>
<gene>
    <name evidence="2" type="ORF">RCL2_000085500</name>
    <name evidence="1" type="ORF">RclHR1_06130005</name>
</gene>
<evidence type="ECO:0000313" key="3">
    <source>
        <dbReference type="Proteomes" id="UP000247702"/>
    </source>
</evidence>